<dbReference type="PaxDb" id="880073-Calab_2280"/>
<dbReference type="Pfam" id="PF07719">
    <property type="entry name" value="TPR_2"/>
    <property type="match status" value="1"/>
</dbReference>
<evidence type="ECO:0000313" key="7">
    <source>
        <dbReference type="Proteomes" id="UP000183868"/>
    </source>
</evidence>
<dbReference type="InterPro" id="IPR013105">
    <property type="entry name" value="TPR_2"/>
</dbReference>
<keyword evidence="2 3" id="KW-0802">TPR repeat</keyword>
<dbReference type="InterPro" id="IPR011990">
    <property type="entry name" value="TPR-like_helical_dom_sf"/>
</dbReference>
<keyword evidence="1" id="KW-0677">Repeat</keyword>
<feature type="repeat" description="TPR" evidence="3">
    <location>
        <begin position="3"/>
        <end position="36"/>
    </location>
</feature>
<evidence type="ECO:0000313" key="5">
    <source>
        <dbReference type="EMBL" id="EHO41890.1"/>
    </source>
</evidence>
<protein>
    <submittedName>
        <fullName evidence="5">Tetratricopeptide TPR_2 repeat-containing protein</fullName>
    </submittedName>
    <submittedName>
        <fullName evidence="4">Tetratricopeptide repeat-containing protein</fullName>
    </submittedName>
</protein>
<gene>
    <name evidence="4" type="ORF">Cabys_1074</name>
    <name evidence="5" type="ORF">Calab_2280</name>
</gene>
<dbReference type="Pfam" id="PF13181">
    <property type="entry name" value="TPR_8"/>
    <property type="match status" value="1"/>
</dbReference>
<dbReference type="PROSITE" id="PS50293">
    <property type="entry name" value="TPR_REGION"/>
    <property type="match status" value="1"/>
</dbReference>
<evidence type="ECO:0000313" key="4">
    <source>
        <dbReference type="EMBL" id="APF17823.1"/>
    </source>
</evidence>
<dbReference type="OrthoDB" id="9769030at2"/>
<accession>H1XXA5</accession>
<evidence type="ECO:0000313" key="6">
    <source>
        <dbReference type="Proteomes" id="UP000004671"/>
    </source>
</evidence>
<organism evidence="5 6">
    <name type="scientific">Caldithrix abyssi DSM 13497</name>
    <dbReference type="NCBI Taxonomy" id="880073"/>
    <lineage>
        <taxon>Bacteria</taxon>
        <taxon>Pseudomonadati</taxon>
        <taxon>Calditrichota</taxon>
        <taxon>Calditrichia</taxon>
        <taxon>Calditrichales</taxon>
        <taxon>Calditrichaceae</taxon>
        <taxon>Caldithrix</taxon>
    </lineage>
</organism>
<dbReference type="STRING" id="880073.Cabys_1074"/>
<dbReference type="RefSeq" id="WP_006929073.1">
    <property type="nucleotide sequence ID" value="NZ_CM001402.1"/>
</dbReference>
<reference evidence="4 7" key="2">
    <citation type="submission" date="2016-11" db="EMBL/GenBank/DDBJ databases">
        <title>Genomic analysis of Caldithrix abyssi and proposal of a novel bacterial phylum Caldithrichaeota.</title>
        <authorList>
            <person name="Kublanov I."/>
            <person name="Sigalova O."/>
            <person name="Gavrilov S."/>
            <person name="Lebedinsky A."/>
            <person name="Ivanova N."/>
            <person name="Daum C."/>
            <person name="Reddy T."/>
            <person name="Klenk H.P."/>
            <person name="Goker M."/>
            <person name="Reva O."/>
            <person name="Miroshnichenko M."/>
            <person name="Kyprides N."/>
            <person name="Woyke T."/>
            <person name="Gelfand M."/>
        </authorList>
    </citation>
    <scope>NUCLEOTIDE SEQUENCE [LARGE SCALE GENOMIC DNA]</scope>
    <source>
        <strain evidence="4 7">LF13</strain>
    </source>
</reference>
<dbReference type="Proteomes" id="UP000183868">
    <property type="component" value="Chromosome"/>
</dbReference>
<dbReference type="HOGENOM" id="CLU_2192141_0_0_0"/>
<dbReference type="AlphaFoldDB" id="H1XXA5"/>
<dbReference type="EMBL" id="CM001402">
    <property type="protein sequence ID" value="EHO41890.1"/>
    <property type="molecule type" value="Genomic_DNA"/>
</dbReference>
<dbReference type="Gene3D" id="1.25.40.10">
    <property type="entry name" value="Tetratricopeptide repeat domain"/>
    <property type="match status" value="1"/>
</dbReference>
<evidence type="ECO:0000256" key="1">
    <source>
        <dbReference type="ARBA" id="ARBA00022737"/>
    </source>
</evidence>
<dbReference type="KEGG" id="caby:Cabys_1074"/>
<dbReference type="SUPFAM" id="SSF48452">
    <property type="entry name" value="TPR-like"/>
    <property type="match status" value="1"/>
</dbReference>
<name>H1XXA5_CALAY</name>
<dbReference type="SMART" id="SM00028">
    <property type="entry name" value="TPR"/>
    <property type="match status" value="3"/>
</dbReference>
<reference evidence="5 6" key="1">
    <citation type="submission" date="2011-09" db="EMBL/GenBank/DDBJ databases">
        <title>The permanent draft genome of Caldithrix abyssi DSM 13497.</title>
        <authorList>
            <consortium name="US DOE Joint Genome Institute (JGI-PGF)"/>
            <person name="Lucas S."/>
            <person name="Han J."/>
            <person name="Lapidus A."/>
            <person name="Bruce D."/>
            <person name="Goodwin L."/>
            <person name="Pitluck S."/>
            <person name="Peters L."/>
            <person name="Kyrpides N."/>
            <person name="Mavromatis K."/>
            <person name="Ivanova N."/>
            <person name="Mikhailova N."/>
            <person name="Chertkov O."/>
            <person name="Detter J.C."/>
            <person name="Tapia R."/>
            <person name="Han C."/>
            <person name="Land M."/>
            <person name="Hauser L."/>
            <person name="Markowitz V."/>
            <person name="Cheng J.-F."/>
            <person name="Hugenholtz P."/>
            <person name="Woyke T."/>
            <person name="Wu D."/>
            <person name="Spring S."/>
            <person name="Brambilla E."/>
            <person name="Klenk H.-P."/>
            <person name="Eisen J.A."/>
        </authorList>
    </citation>
    <scope>NUCLEOTIDE SEQUENCE [LARGE SCALE GENOMIC DNA]</scope>
    <source>
        <strain evidence="5 6">DSM 13497</strain>
    </source>
</reference>
<sequence length="108" mass="12307">MDARALLKLGFQYFAQKDYEKACFYFNKALEIDDHFIPAYSALCEALNRMGEIEKALNVVNTWLSLASKDAKAHFALARLYVQKGLIEQAEKEMEIAKSLSPLEKSNK</sequence>
<proteinExistence type="predicted"/>
<dbReference type="InParanoid" id="H1XXA5"/>
<keyword evidence="6" id="KW-1185">Reference proteome</keyword>
<dbReference type="Proteomes" id="UP000004671">
    <property type="component" value="Chromosome"/>
</dbReference>
<dbReference type="PROSITE" id="PS50005">
    <property type="entry name" value="TPR"/>
    <property type="match status" value="1"/>
</dbReference>
<dbReference type="InterPro" id="IPR019734">
    <property type="entry name" value="TPR_rpt"/>
</dbReference>
<evidence type="ECO:0000256" key="2">
    <source>
        <dbReference type="ARBA" id="ARBA00022803"/>
    </source>
</evidence>
<evidence type="ECO:0000256" key="3">
    <source>
        <dbReference type="PROSITE-ProRule" id="PRU00339"/>
    </source>
</evidence>
<dbReference type="EMBL" id="CP018099">
    <property type="protein sequence ID" value="APF17823.1"/>
    <property type="molecule type" value="Genomic_DNA"/>
</dbReference>